<evidence type="ECO:0000256" key="9">
    <source>
        <dbReference type="ARBA" id="ARBA00023264"/>
    </source>
</evidence>
<keyword evidence="2" id="KW-0444">Lipid biosynthesis</keyword>
<dbReference type="InterPro" id="IPR003817">
    <property type="entry name" value="PS_Dcarbxylase"/>
</dbReference>
<evidence type="ECO:0000256" key="8">
    <source>
        <dbReference type="ARBA" id="ARBA00023239"/>
    </source>
</evidence>
<gene>
    <name evidence="13" type="ORF">Pan44_31020</name>
</gene>
<evidence type="ECO:0000256" key="10">
    <source>
        <dbReference type="ARBA" id="ARBA00023317"/>
    </source>
</evidence>
<sequence>MATSPTEPGPSGGPLSDPDGAINSRLLPLEPMDPGLTWEQPGGGVIVHLELAWGHVRRWWLRAFRRGYVERMRRLRKGTENRCPHEVLDPRDLKFFRNQGGYWWDKADDPFTWRDRLPFTRTGLAELFVFSLIFYGGGAGLAWWLVSRETGRVVGAIGWLLVATLLVIGGLITWFFRNPQRDIPQGRGTVVSPADGVITTIDEIEHDEFVGGPAVLIGIFLSIFNVHINRSPLPGRVIGVRYKKGKYLNALRPESARENEQLALRMQMTQAPYRRFVVRQITGAIARRIVCWMKPGDELTAGEQFGMIKLGSRTELVLPREAALELKIKLGDTVQAGSSILATYRE</sequence>
<keyword evidence="8" id="KW-0456">Lyase</keyword>
<keyword evidence="7" id="KW-0594">Phospholipid biosynthesis</keyword>
<dbReference type="InParanoid" id="A0A517SG08"/>
<evidence type="ECO:0000256" key="2">
    <source>
        <dbReference type="ARBA" id="ARBA00022516"/>
    </source>
</evidence>
<dbReference type="PANTHER" id="PTHR35809:SF1">
    <property type="entry name" value="ARCHAETIDYLSERINE DECARBOXYLASE PROENZYME-RELATED"/>
    <property type="match status" value="1"/>
</dbReference>
<evidence type="ECO:0000256" key="11">
    <source>
        <dbReference type="SAM" id="MobiDB-lite"/>
    </source>
</evidence>
<protein>
    <submittedName>
        <fullName evidence="13">Phosphatidylserine decarboxylase</fullName>
    </submittedName>
</protein>
<keyword evidence="14" id="KW-1185">Reference proteome</keyword>
<organism evidence="13 14">
    <name type="scientific">Caulifigura coniformis</name>
    <dbReference type="NCBI Taxonomy" id="2527983"/>
    <lineage>
        <taxon>Bacteria</taxon>
        <taxon>Pseudomonadati</taxon>
        <taxon>Planctomycetota</taxon>
        <taxon>Planctomycetia</taxon>
        <taxon>Planctomycetales</taxon>
        <taxon>Planctomycetaceae</taxon>
        <taxon>Caulifigura</taxon>
    </lineage>
</organism>
<keyword evidence="10" id="KW-0670">Pyruvate</keyword>
<keyword evidence="12" id="KW-1133">Transmembrane helix</keyword>
<reference evidence="13 14" key="1">
    <citation type="submission" date="2019-02" db="EMBL/GenBank/DDBJ databases">
        <title>Deep-cultivation of Planctomycetes and their phenomic and genomic characterization uncovers novel biology.</title>
        <authorList>
            <person name="Wiegand S."/>
            <person name="Jogler M."/>
            <person name="Boedeker C."/>
            <person name="Pinto D."/>
            <person name="Vollmers J."/>
            <person name="Rivas-Marin E."/>
            <person name="Kohn T."/>
            <person name="Peeters S.H."/>
            <person name="Heuer A."/>
            <person name="Rast P."/>
            <person name="Oberbeckmann S."/>
            <person name="Bunk B."/>
            <person name="Jeske O."/>
            <person name="Meyerdierks A."/>
            <person name="Storesund J.E."/>
            <person name="Kallscheuer N."/>
            <person name="Luecker S."/>
            <person name="Lage O.M."/>
            <person name="Pohl T."/>
            <person name="Merkel B.J."/>
            <person name="Hornburger P."/>
            <person name="Mueller R.-W."/>
            <person name="Bruemmer F."/>
            <person name="Labrenz M."/>
            <person name="Spormann A.M."/>
            <person name="Op den Camp H."/>
            <person name="Overmann J."/>
            <person name="Amann R."/>
            <person name="Jetten M.S.M."/>
            <person name="Mascher T."/>
            <person name="Medema M.H."/>
            <person name="Devos D.P."/>
            <person name="Kaster A.-K."/>
            <person name="Ovreas L."/>
            <person name="Rohde M."/>
            <person name="Galperin M.Y."/>
            <person name="Jogler C."/>
        </authorList>
    </citation>
    <scope>NUCLEOTIDE SEQUENCE [LARGE SCALE GENOMIC DNA]</scope>
    <source>
        <strain evidence="13 14">Pan44</strain>
    </source>
</reference>
<dbReference type="EMBL" id="CP036271">
    <property type="protein sequence ID" value="QDT55061.1"/>
    <property type="molecule type" value="Genomic_DNA"/>
</dbReference>
<dbReference type="RefSeq" id="WP_231754061.1">
    <property type="nucleotide sequence ID" value="NZ_CP036271.1"/>
</dbReference>
<dbReference type="Pfam" id="PF02666">
    <property type="entry name" value="PS_Dcarbxylase"/>
    <property type="match status" value="1"/>
</dbReference>
<feature type="region of interest" description="Disordered" evidence="11">
    <location>
        <begin position="1"/>
        <end position="24"/>
    </location>
</feature>
<keyword evidence="5 12" id="KW-0472">Membrane</keyword>
<dbReference type="AlphaFoldDB" id="A0A517SG08"/>
<evidence type="ECO:0000256" key="6">
    <source>
        <dbReference type="ARBA" id="ARBA00023145"/>
    </source>
</evidence>
<evidence type="ECO:0000256" key="12">
    <source>
        <dbReference type="SAM" id="Phobius"/>
    </source>
</evidence>
<dbReference type="Proteomes" id="UP000315700">
    <property type="component" value="Chromosome"/>
</dbReference>
<evidence type="ECO:0000313" key="14">
    <source>
        <dbReference type="Proteomes" id="UP000315700"/>
    </source>
</evidence>
<evidence type="ECO:0000313" key="13">
    <source>
        <dbReference type="EMBL" id="QDT55061.1"/>
    </source>
</evidence>
<feature type="transmembrane region" description="Helical" evidence="12">
    <location>
        <begin position="157"/>
        <end position="176"/>
    </location>
</feature>
<evidence type="ECO:0000256" key="7">
    <source>
        <dbReference type="ARBA" id="ARBA00023209"/>
    </source>
</evidence>
<keyword evidence="9" id="KW-1208">Phospholipid metabolism</keyword>
<keyword evidence="4" id="KW-0443">Lipid metabolism</keyword>
<accession>A0A517SG08</accession>
<dbReference type="GO" id="GO:0004609">
    <property type="term" value="F:phosphatidylserine decarboxylase activity"/>
    <property type="evidence" value="ECO:0007669"/>
    <property type="project" value="InterPro"/>
</dbReference>
<evidence type="ECO:0000256" key="3">
    <source>
        <dbReference type="ARBA" id="ARBA00022793"/>
    </source>
</evidence>
<keyword evidence="12" id="KW-0812">Transmembrane</keyword>
<keyword evidence="3" id="KW-0210">Decarboxylase</keyword>
<evidence type="ECO:0000256" key="5">
    <source>
        <dbReference type="ARBA" id="ARBA00023136"/>
    </source>
</evidence>
<keyword evidence="1" id="KW-1003">Cell membrane</keyword>
<dbReference type="GO" id="GO:0008654">
    <property type="term" value="P:phospholipid biosynthetic process"/>
    <property type="evidence" value="ECO:0007669"/>
    <property type="project" value="UniProtKB-KW"/>
</dbReference>
<keyword evidence="6" id="KW-0865">Zymogen</keyword>
<evidence type="ECO:0000256" key="4">
    <source>
        <dbReference type="ARBA" id="ARBA00023098"/>
    </source>
</evidence>
<dbReference type="KEGG" id="ccos:Pan44_31020"/>
<dbReference type="PANTHER" id="PTHR35809">
    <property type="entry name" value="ARCHAETIDYLSERINE DECARBOXYLASE PROENZYME-RELATED"/>
    <property type="match status" value="1"/>
</dbReference>
<evidence type="ECO:0000256" key="1">
    <source>
        <dbReference type="ARBA" id="ARBA00022475"/>
    </source>
</evidence>
<feature type="transmembrane region" description="Helical" evidence="12">
    <location>
        <begin position="124"/>
        <end position="145"/>
    </location>
</feature>
<name>A0A517SG08_9PLAN</name>
<dbReference type="InterPro" id="IPR033175">
    <property type="entry name" value="PSD-A"/>
</dbReference>
<proteinExistence type="predicted"/>